<keyword evidence="2" id="KW-1185">Reference proteome</keyword>
<proteinExistence type="predicted"/>
<evidence type="ECO:0000313" key="1">
    <source>
        <dbReference type="EMBL" id="KAF3833686.1"/>
    </source>
</evidence>
<dbReference type="AlphaFoldDB" id="A0A7J5X9K1"/>
<protein>
    <submittedName>
        <fullName evidence="1">Uncharacterized protein</fullName>
    </submittedName>
</protein>
<accession>A0A7J5X9K1</accession>
<dbReference type="PROSITE" id="PS51257">
    <property type="entry name" value="PROKAR_LIPOPROTEIN"/>
    <property type="match status" value="1"/>
</dbReference>
<comment type="caution">
    <text evidence="1">The sequence shown here is derived from an EMBL/GenBank/DDBJ whole genome shotgun (WGS) entry which is preliminary data.</text>
</comment>
<evidence type="ECO:0000313" key="2">
    <source>
        <dbReference type="Proteomes" id="UP000518266"/>
    </source>
</evidence>
<organism evidence="1 2">
    <name type="scientific">Dissostichus mawsoni</name>
    <name type="common">Antarctic cod</name>
    <dbReference type="NCBI Taxonomy" id="36200"/>
    <lineage>
        <taxon>Eukaryota</taxon>
        <taxon>Metazoa</taxon>
        <taxon>Chordata</taxon>
        <taxon>Craniata</taxon>
        <taxon>Vertebrata</taxon>
        <taxon>Euteleostomi</taxon>
        <taxon>Actinopterygii</taxon>
        <taxon>Neopterygii</taxon>
        <taxon>Teleostei</taxon>
        <taxon>Neoteleostei</taxon>
        <taxon>Acanthomorphata</taxon>
        <taxon>Eupercaria</taxon>
        <taxon>Perciformes</taxon>
        <taxon>Notothenioidei</taxon>
        <taxon>Nototheniidae</taxon>
        <taxon>Dissostichus</taxon>
    </lineage>
</organism>
<dbReference type="EMBL" id="JAAKFY010000026">
    <property type="protein sequence ID" value="KAF3833686.1"/>
    <property type="molecule type" value="Genomic_DNA"/>
</dbReference>
<gene>
    <name evidence="1" type="ORF">F7725_024890</name>
</gene>
<feature type="non-terminal residue" evidence="1">
    <location>
        <position position="346"/>
    </location>
</feature>
<sequence length="346" mass="38731">MASLSKMRSCRKSSSLIFLSWKSSSIWAWASSSCCSTLSMWLMELLWGVLLLEMAESLQQKRKGAVKTQRHDARDFKTAAWSRLSGRLSVPELLDEVLPLLDDVDGDLQRGLLLLAEAFDQILDRLHRLGVNVVQQLLLQLLQPRDRHVQQDFALLHAANKVLDSVFELVGGLVDLLRVALSRLGQLLSRLQQLVCIRSSGSVERLPHARVFAEERLAVVFDPECVYLLDVLLKDAELQTLVQPHFAVLPDVLQLSLVMQHFVDDVQDVVHGLGVVGRCCQRISAARGQRVGSGDVFVQALVVVDGVFKVLQLGGQIHLATRLTPRVHVTHVLQGENRTLHLHRLR</sequence>
<name>A0A7J5X9K1_DISMA</name>
<reference evidence="1 2" key="1">
    <citation type="submission" date="2020-03" db="EMBL/GenBank/DDBJ databases">
        <title>Dissostichus mawsoni Genome sequencing and assembly.</title>
        <authorList>
            <person name="Park H."/>
        </authorList>
    </citation>
    <scope>NUCLEOTIDE SEQUENCE [LARGE SCALE GENOMIC DNA]</scope>
    <source>
        <strain evidence="1">DM0001</strain>
        <tissue evidence="1">Muscle</tissue>
    </source>
</reference>
<dbReference type="Proteomes" id="UP000518266">
    <property type="component" value="Unassembled WGS sequence"/>
</dbReference>
<dbReference type="OrthoDB" id="10668136at2759"/>